<dbReference type="RefSeq" id="WP_146383225.1">
    <property type="nucleotide sequence ID" value="NZ_VOEJ01000009.1"/>
</dbReference>
<keyword evidence="2" id="KW-1185">Reference proteome</keyword>
<evidence type="ECO:0000313" key="2">
    <source>
        <dbReference type="Proteomes" id="UP000320042"/>
    </source>
</evidence>
<name>A0A563U0V2_9SPHI</name>
<proteinExistence type="predicted"/>
<accession>A0A563U0V2</accession>
<gene>
    <name evidence="1" type="ORF">FPZ43_17445</name>
</gene>
<protein>
    <submittedName>
        <fullName evidence="1">Uncharacterized protein</fullName>
    </submittedName>
</protein>
<evidence type="ECO:0000313" key="1">
    <source>
        <dbReference type="EMBL" id="TWR25254.1"/>
    </source>
</evidence>
<organism evidence="1 2">
    <name type="scientific">Mucilaginibacter pallidiroseus</name>
    <dbReference type="NCBI Taxonomy" id="2599295"/>
    <lineage>
        <taxon>Bacteria</taxon>
        <taxon>Pseudomonadati</taxon>
        <taxon>Bacteroidota</taxon>
        <taxon>Sphingobacteriia</taxon>
        <taxon>Sphingobacteriales</taxon>
        <taxon>Sphingobacteriaceae</taxon>
        <taxon>Mucilaginibacter</taxon>
    </lineage>
</organism>
<dbReference type="EMBL" id="VOEJ01000009">
    <property type="protein sequence ID" value="TWR25254.1"/>
    <property type="molecule type" value="Genomic_DNA"/>
</dbReference>
<dbReference type="AlphaFoldDB" id="A0A563U0V2"/>
<reference evidence="1 2" key="1">
    <citation type="submission" date="2019-07" db="EMBL/GenBank/DDBJ databases">
        <authorList>
            <person name="Kim J."/>
        </authorList>
    </citation>
    <scope>NUCLEOTIDE SEQUENCE [LARGE SCALE GENOMIC DNA]</scope>
    <source>
        <strain evidence="2">dk17</strain>
    </source>
</reference>
<sequence>MAKGLKKVYLVVEDNKIFGANDYQMVRMYREKSSAETVCATQNQKAKDDATLLSNRDKPTPVYKVHAFWLLHEDMVK</sequence>
<comment type="caution">
    <text evidence="1">The sequence shown here is derived from an EMBL/GenBank/DDBJ whole genome shotgun (WGS) entry which is preliminary data.</text>
</comment>
<dbReference type="OrthoDB" id="772872at2"/>
<dbReference type="Proteomes" id="UP000320042">
    <property type="component" value="Unassembled WGS sequence"/>
</dbReference>